<comment type="caution">
    <text evidence="2">The sequence shown here is derived from an EMBL/GenBank/DDBJ whole genome shotgun (WGS) entry which is preliminary data.</text>
</comment>
<reference evidence="2 3" key="1">
    <citation type="submission" date="2014-02" db="EMBL/GenBank/DDBJ databases">
        <authorList>
            <person name="Sears C."/>
            <person name="Carroll K."/>
            <person name="Sack B.R."/>
            <person name="Qadri F."/>
            <person name="Myers L.L."/>
            <person name="Chung G.-T."/>
            <person name="Escheverria P."/>
            <person name="Fraser C.M."/>
            <person name="Sadzewicz L."/>
            <person name="Shefchek K.A."/>
            <person name="Tallon L."/>
            <person name="Das S.P."/>
            <person name="Daugherty S."/>
            <person name="Mongodin E.F."/>
        </authorList>
    </citation>
    <scope>NUCLEOTIDE SEQUENCE [LARGE SCALE GENOMIC DNA]</scope>
    <source>
        <strain evidence="2 3">2-F-2 #4</strain>
    </source>
</reference>
<evidence type="ECO:0008006" key="4">
    <source>
        <dbReference type="Google" id="ProtNLM"/>
    </source>
</evidence>
<dbReference type="AlphaFoldDB" id="A0A015Y7M4"/>
<evidence type="ECO:0000256" key="1">
    <source>
        <dbReference type="SAM" id="SignalP"/>
    </source>
</evidence>
<proteinExistence type="predicted"/>
<name>A0A015Y7M4_BACFG</name>
<feature type="chain" id="PRO_5001482355" description="Lipoprotein" evidence="1">
    <location>
        <begin position="20"/>
        <end position="160"/>
    </location>
</feature>
<dbReference type="PATRIC" id="fig|1339280.3.peg.4143"/>
<dbReference type="Proteomes" id="UP000022272">
    <property type="component" value="Unassembled WGS sequence"/>
</dbReference>
<dbReference type="PROSITE" id="PS51257">
    <property type="entry name" value="PROKAR_LIPOPROTEIN"/>
    <property type="match status" value="1"/>
</dbReference>
<organism evidence="2 3">
    <name type="scientific">Bacteroides fragilis str. 2-F-2 #4</name>
    <dbReference type="NCBI Taxonomy" id="1339280"/>
    <lineage>
        <taxon>Bacteria</taxon>
        <taxon>Pseudomonadati</taxon>
        <taxon>Bacteroidota</taxon>
        <taxon>Bacteroidia</taxon>
        <taxon>Bacteroidales</taxon>
        <taxon>Bacteroidaceae</taxon>
        <taxon>Bacteroides</taxon>
    </lineage>
</organism>
<feature type="signal peptide" evidence="1">
    <location>
        <begin position="1"/>
        <end position="19"/>
    </location>
</feature>
<gene>
    <name evidence="2" type="ORF">M076_4327</name>
</gene>
<evidence type="ECO:0000313" key="2">
    <source>
        <dbReference type="EMBL" id="EXZ42460.1"/>
    </source>
</evidence>
<protein>
    <recommendedName>
        <fullName evidence="4">Lipoprotein</fullName>
    </recommendedName>
</protein>
<evidence type="ECO:0000313" key="3">
    <source>
        <dbReference type="Proteomes" id="UP000022272"/>
    </source>
</evidence>
<dbReference type="EMBL" id="JGDM01000099">
    <property type="protein sequence ID" value="EXZ42460.1"/>
    <property type="molecule type" value="Genomic_DNA"/>
</dbReference>
<keyword evidence="1" id="KW-0732">Signal</keyword>
<sequence>MKKNVFTLFVVLLTTSVFMSCSSDDDNDNGKVENTIIINGKEYLNDESASVSYNSYSQSISFEAGFSNPESLMDISYFTIASNDAASVDKLTNGMELNAKVKEFVKNTDLGSSYTYTTVGGKVVVDNVTSESITLRYDDFKFTKNGGEYTIKGRVLYHKN</sequence>
<dbReference type="RefSeq" id="WP_032571536.1">
    <property type="nucleotide sequence ID" value="NZ_JGDM01000099.1"/>
</dbReference>
<accession>A0A015Y7M4</accession>